<dbReference type="AlphaFoldDB" id="A0A2G3A8A5"/>
<feature type="compositionally biased region" description="Pro residues" evidence="2">
    <location>
        <begin position="244"/>
        <end position="263"/>
    </location>
</feature>
<gene>
    <name evidence="4" type="ORF">T459_05551</name>
</gene>
<feature type="compositionally biased region" description="Pro residues" evidence="2">
    <location>
        <begin position="110"/>
        <end position="197"/>
    </location>
</feature>
<evidence type="ECO:0000256" key="2">
    <source>
        <dbReference type="SAM" id="MobiDB-lite"/>
    </source>
</evidence>
<dbReference type="Proteomes" id="UP000222542">
    <property type="component" value="Unassembled WGS sequence"/>
</dbReference>
<feature type="signal peptide" evidence="3">
    <location>
        <begin position="1"/>
        <end position="21"/>
    </location>
</feature>
<name>A0A2G3A8A5_CAPAN</name>
<feature type="compositionally biased region" description="Pro residues" evidence="2">
    <location>
        <begin position="298"/>
        <end position="316"/>
    </location>
</feature>
<dbReference type="GO" id="GO:0071944">
    <property type="term" value="C:cell periphery"/>
    <property type="evidence" value="ECO:0000318"/>
    <property type="project" value="GO_Central"/>
</dbReference>
<dbReference type="InterPro" id="IPR036691">
    <property type="entry name" value="Endo/exonu/phosph_ase_sf"/>
</dbReference>
<reference evidence="4 5" key="1">
    <citation type="journal article" date="2014" name="Nat. Genet.">
        <title>Genome sequence of the hot pepper provides insights into the evolution of pungency in Capsicum species.</title>
        <authorList>
            <person name="Kim S."/>
            <person name="Park M."/>
            <person name="Yeom S.I."/>
            <person name="Kim Y.M."/>
            <person name="Lee J.M."/>
            <person name="Lee H.A."/>
            <person name="Seo E."/>
            <person name="Choi J."/>
            <person name="Cheong K."/>
            <person name="Kim K.T."/>
            <person name="Jung K."/>
            <person name="Lee G.W."/>
            <person name="Oh S.K."/>
            <person name="Bae C."/>
            <person name="Kim S.B."/>
            <person name="Lee H.Y."/>
            <person name="Kim S.Y."/>
            <person name="Kim M.S."/>
            <person name="Kang B.C."/>
            <person name="Jo Y.D."/>
            <person name="Yang H.B."/>
            <person name="Jeong H.J."/>
            <person name="Kang W.H."/>
            <person name="Kwon J.K."/>
            <person name="Shin C."/>
            <person name="Lim J.Y."/>
            <person name="Park J.H."/>
            <person name="Huh J.H."/>
            <person name="Kim J.S."/>
            <person name="Kim B.D."/>
            <person name="Cohen O."/>
            <person name="Paran I."/>
            <person name="Suh M.C."/>
            <person name="Lee S.B."/>
            <person name="Kim Y.K."/>
            <person name="Shin Y."/>
            <person name="Noh S.J."/>
            <person name="Park J."/>
            <person name="Seo Y.S."/>
            <person name="Kwon S.Y."/>
            <person name="Kim H.A."/>
            <person name="Park J.M."/>
            <person name="Kim H.J."/>
            <person name="Choi S.B."/>
            <person name="Bosland P.W."/>
            <person name="Reeves G."/>
            <person name="Jo S.H."/>
            <person name="Lee B.W."/>
            <person name="Cho H.T."/>
            <person name="Choi H.S."/>
            <person name="Lee M.S."/>
            <person name="Yu Y."/>
            <person name="Do Choi Y."/>
            <person name="Park B.S."/>
            <person name="van Deynze A."/>
            <person name="Ashrafi H."/>
            <person name="Hill T."/>
            <person name="Kim W.T."/>
            <person name="Pai H.S."/>
            <person name="Ahn H.K."/>
            <person name="Yeam I."/>
            <person name="Giovannoni J.J."/>
            <person name="Rose J.K."/>
            <person name="Sorensen I."/>
            <person name="Lee S.J."/>
            <person name="Kim R.W."/>
            <person name="Choi I.Y."/>
            <person name="Choi B.S."/>
            <person name="Lim J.S."/>
            <person name="Lee Y.H."/>
            <person name="Choi D."/>
        </authorList>
    </citation>
    <scope>NUCLEOTIDE SEQUENCE [LARGE SCALE GENOMIC DNA]</scope>
    <source>
        <strain evidence="5">cv. CM334</strain>
    </source>
</reference>
<evidence type="ECO:0000313" key="5">
    <source>
        <dbReference type="Proteomes" id="UP000222542"/>
    </source>
</evidence>
<dbReference type="PANTHER" id="PTHR33470:SF17">
    <property type="entry name" value="PISTIL-SPECIFIC EXTENSIN-LIKE PROTEIN"/>
    <property type="match status" value="1"/>
</dbReference>
<dbReference type="Gramene" id="PHT90438">
    <property type="protein sequence ID" value="PHT90438"/>
    <property type="gene ID" value="T459_05551"/>
</dbReference>
<keyword evidence="5" id="KW-1185">Reference proteome</keyword>
<sequence>MVLMIQVLALAVGSFSELSFGEVIENWSLDNHQDNEIISTNWFFFPRPRPGIPKPNPKPPVNKPKPSPSPPAKRPPPPSPPPKSPPPPAQSPSPPPSPSPKSSPPSAQSPSPPPKSSPPPPAQSPSPSPSPSPKSSPPPAQSPSPPPAQSPSPSPAQSPAPPPSPPPPAQSPTPPLSPPPTKSPPPLSQSPPPPLTNSPPAQSPRQTPPPSPLTQPPADQRAPPPSQPPNLLPPSSPPATQLPRRPPLSPPATPPNLLPPSSPPATQLPRRPPLSPPDTPPNLLPPLSPPATQLPRRLPSPPTNQPPIKSSPPPPNDYDEPPIIEPPILEPPINEPRPPINQPPIIKPFPPTVCPPVYKLPPPVIHPAGKPLIVVGRVNCKSCSSRGLPDLFRAFPLEGATVKLECHNNGNNANVQTALTDRNGDFAITPKSLTSSDVHKCKVYLIKSPKCICNVPTNFNNGKSGDVLKPMPPPKPPGNPGPGPMQPPKFDFFGVGPFIFEAQRKFPCRKSGVRAGSVRGSRGRREVREARLRVGSWNIGTSRETKWVRSKERDVDWYKPWYSGSERRWNGVGILVDESLEGSVYASQVGLEEKVKARFWETLDEVVRSVPSSKKIVIAGDFNGHIRVLAGDDVVLIHETREGVNEKLEVWMQTLESKRFRFSRSKTEYMVCKFSNSSQEDEAMVRLDSQDVCKRDSCKYIGSMIQGNNEIDENVSKRIGAGWMKWSKARLGSVV</sequence>
<feature type="compositionally biased region" description="Pro residues" evidence="2">
    <location>
        <begin position="48"/>
        <end position="103"/>
    </location>
</feature>
<keyword evidence="1 3" id="KW-0732">Signal</keyword>
<evidence type="ECO:0000256" key="1">
    <source>
        <dbReference type="ARBA" id="ARBA00022729"/>
    </source>
</evidence>
<dbReference type="PANTHER" id="PTHR33470">
    <property type="entry name" value="OS01G0164075 PROTEIN"/>
    <property type="match status" value="1"/>
</dbReference>
<feature type="compositionally biased region" description="Pro residues" evidence="2">
    <location>
        <begin position="323"/>
        <end position="342"/>
    </location>
</feature>
<dbReference type="SUPFAM" id="SSF56219">
    <property type="entry name" value="DNase I-like"/>
    <property type="match status" value="1"/>
</dbReference>
<proteinExistence type="predicted"/>
<reference evidence="4 5" key="2">
    <citation type="journal article" date="2017" name="Genome Biol.">
        <title>New reference genome sequences of hot pepper reveal the massive evolution of plant disease-resistance genes by retroduplication.</title>
        <authorList>
            <person name="Kim S."/>
            <person name="Park J."/>
            <person name="Yeom S.I."/>
            <person name="Kim Y.M."/>
            <person name="Seo E."/>
            <person name="Kim K.T."/>
            <person name="Kim M.S."/>
            <person name="Lee J.M."/>
            <person name="Cheong K."/>
            <person name="Shin H.S."/>
            <person name="Kim S.B."/>
            <person name="Han K."/>
            <person name="Lee J."/>
            <person name="Park M."/>
            <person name="Lee H.A."/>
            <person name="Lee H.Y."/>
            <person name="Lee Y."/>
            <person name="Oh S."/>
            <person name="Lee J.H."/>
            <person name="Choi E."/>
            <person name="Choi E."/>
            <person name="Lee S.E."/>
            <person name="Jeon J."/>
            <person name="Kim H."/>
            <person name="Choi G."/>
            <person name="Song H."/>
            <person name="Lee J."/>
            <person name="Lee S.C."/>
            <person name="Kwon J.K."/>
            <person name="Lee H.Y."/>
            <person name="Koo N."/>
            <person name="Hong Y."/>
            <person name="Kim R.W."/>
            <person name="Kang W.H."/>
            <person name="Huh J.H."/>
            <person name="Kang B.C."/>
            <person name="Yang T.J."/>
            <person name="Lee Y.H."/>
            <person name="Bennetzen J.L."/>
            <person name="Choi D."/>
        </authorList>
    </citation>
    <scope>NUCLEOTIDE SEQUENCE [LARGE SCALE GENOMIC DNA]</scope>
    <source>
        <strain evidence="5">cv. CM334</strain>
    </source>
</reference>
<organism evidence="4 5">
    <name type="scientific">Capsicum annuum</name>
    <name type="common">Capsicum pepper</name>
    <dbReference type="NCBI Taxonomy" id="4072"/>
    <lineage>
        <taxon>Eukaryota</taxon>
        <taxon>Viridiplantae</taxon>
        <taxon>Streptophyta</taxon>
        <taxon>Embryophyta</taxon>
        <taxon>Tracheophyta</taxon>
        <taxon>Spermatophyta</taxon>
        <taxon>Magnoliopsida</taxon>
        <taxon>eudicotyledons</taxon>
        <taxon>Gunneridae</taxon>
        <taxon>Pentapetalae</taxon>
        <taxon>asterids</taxon>
        <taxon>lamiids</taxon>
        <taxon>Solanales</taxon>
        <taxon>Solanaceae</taxon>
        <taxon>Solanoideae</taxon>
        <taxon>Capsiceae</taxon>
        <taxon>Capsicum</taxon>
    </lineage>
</organism>
<dbReference type="EMBL" id="AYRZ02000002">
    <property type="protein sequence ID" value="PHT90438.1"/>
    <property type="molecule type" value="Genomic_DNA"/>
</dbReference>
<dbReference type="PRINTS" id="PR01217">
    <property type="entry name" value="PRICHEXTENSN"/>
</dbReference>
<dbReference type="Pfam" id="PF01190">
    <property type="entry name" value="Pollen_Ole_e_1"/>
    <property type="match status" value="1"/>
</dbReference>
<feature type="compositionally biased region" description="Pro residues" evidence="2">
    <location>
        <begin position="470"/>
        <end position="487"/>
    </location>
</feature>
<comment type="caution">
    <text evidence="4">The sequence shown here is derived from an EMBL/GenBank/DDBJ whole genome shotgun (WGS) entry which is preliminary data.</text>
</comment>
<feature type="chain" id="PRO_5013720385" evidence="3">
    <location>
        <begin position="22"/>
        <end position="735"/>
    </location>
</feature>
<protein>
    <submittedName>
        <fullName evidence="4">Pistil-specific extensin-like protein</fullName>
    </submittedName>
</protein>
<feature type="compositionally biased region" description="Pro residues" evidence="2">
    <location>
        <begin position="270"/>
        <end position="289"/>
    </location>
</feature>
<feature type="region of interest" description="Disordered" evidence="2">
    <location>
        <begin position="48"/>
        <end position="342"/>
    </location>
</feature>
<evidence type="ECO:0000256" key="3">
    <source>
        <dbReference type="SAM" id="SignalP"/>
    </source>
</evidence>
<evidence type="ECO:0000313" key="4">
    <source>
        <dbReference type="EMBL" id="PHT90438.1"/>
    </source>
</evidence>
<accession>A0A2G3A8A5</accession>
<feature type="region of interest" description="Disordered" evidence="2">
    <location>
        <begin position="464"/>
        <end position="487"/>
    </location>
</feature>
<feature type="compositionally biased region" description="Pro residues" evidence="2">
    <location>
        <begin position="206"/>
        <end position="215"/>
    </location>
</feature>
<feature type="compositionally biased region" description="Pro residues" evidence="2">
    <location>
        <begin position="222"/>
        <end position="237"/>
    </location>
</feature>